<gene>
    <name evidence="3" type="ORF">CAL15_07695</name>
</gene>
<dbReference type="InterPro" id="IPR001441">
    <property type="entry name" value="UPP_synth-like"/>
</dbReference>
<dbReference type="Pfam" id="PF01255">
    <property type="entry name" value="Prenyltransf"/>
    <property type="match status" value="1"/>
</dbReference>
<sequence length="254" mass="29013">MTISSTQAVPETGAIPRHVAIIMDGNGRWATRRHLPRTAGHAKGVQAVRRVVEACGRKGVRYLTLFAFSSENWRRPADEVSLLMRLFVQALEREVDKLQEQGVRLHVVGDLSPFEPRLRELIDAAQQRTAHNDRLHLSIAANYGGRWDVLQATRAMLREQPGLAADPDRIEESTMAGYLSMAWAPEPDLFIRTGGEQRISNFLIWQLAYTELYFTDLYWPDFDAEALGAAFEWYRTRERRFGRTSAQVRDDATR</sequence>
<dbReference type="CDD" id="cd00475">
    <property type="entry name" value="Cis_IPPS"/>
    <property type="match status" value="1"/>
</dbReference>
<dbReference type="EC" id="2.5.1.-" evidence="2"/>
<evidence type="ECO:0000256" key="2">
    <source>
        <dbReference type="HAMAP-Rule" id="MF_01139"/>
    </source>
</evidence>
<keyword evidence="1 2" id="KW-0808">Transferase</keyword>
<comment type="cofactor">
    <cofactor evidence="2">
        <name>Mg(2+)</name>
        <dbReference type="ChEBI" id="CHEBI:18420"/>
    </cofactor>
    <text evidence="2">Binds 2 magnesium ions per subunit.</text>
</comment>
<reference evidence="3 4" key="1">
    <citation type="submission" date="2017-05" db="EMBL/GenBank/DDBJ databases">
        <title>Complete and WGS of Bordetella genogroups.</title>
        <authorList>
            <person name="Spilker T."/>
            <person name="LiPuma J."/>
        </authorList>
    </citation>
    <scope>NUCLEOTIDE SEQUENCE [LARGE SCALE GENOMIC DNA]</scope>
    <source>
        <strain evidence="3 4">AU7206</strain>
    </source>
</reference>
<dbReference type="GO" id="GO:0016094">
    <property type="term" value="P:polyprenol biosynthetic process"/>
    <property type="evidence" value="ECO:0007669"/>
    <property type="project" value="TreeGrafter"/>
</dbReference>
<keyword evidence="4" id="KW-1185">Reference proteome</keyword>
<dbReference type="SUPFAM" id="SSF64005">
    <property type="entry name" value="Undecaprenyl diphosphate synthase"/>
    <property type="match status" value="1"/>
</dbReference>
<dbReference type="FunFam" id="3.40.1180.10:FF:000001">
    <property type="entry name" value="(2E,6E)-farnesyl-diphosphate-specific ditrans,polycis-undecaprenyl-diphosphate synthase"/>
    <property type="match status" value="1"/>
</dbReference>
<dbReference type="OrthoDB" id="4191603at2"/>
<dbReference type="AlphaFoldDB" id="A0A1W6ZA79"/>
<keyword evidence="2" id="KW-0479">Metal-binding</keyword>
<dbReference type="EMBL" id="CP021111">
    <property type="protein sequence ID" value="ARP94271.1"/>
    <property type="molecule type" value="Genomic_DNA"/>
</dbReference>
<comment type="subunit">
    <text evidence="2">Homodimer.</text>
</comment>
<dbReference type="GO" id="GO:0000287">
    <property type="term" value="F:magnesium ion binding"/>
    <property type="evidence" value="ECO:0007669"/>
    <property type="project" value="UniProtKB-UniRule"/>
</dbReference>
<feature type="binding site" evidence="2">
    <location>
        <begin position="198"/>
        <end position="200"/>
    </location>
    <ligand>
        <name>substrate</name>
    </ligand>
</feature>
<comment type="similarity">
    <text evidence="2">Belongs to the UPP synthase family.</text>
</comment>
<feature type="binding site" evidence="2">
    <location>
        <position position="75"/>
    </location>
    <ligand>
        <name>substrate</name>
    </ligand>
</feature>
<evidence type="ECO:0000313" key="3">
    <source>
        <dbReference type="EMBL" id="ARP94271.1"/>
    </source>
</evidence>
<feature type="binding site" evidence="2">
    <location>
        <position position="211"/>
    </location>
    <ligand>
        <name>Mg(2+)</name>
        <dbReference type="ChEBI" id="CHEBI:18420"/>
    </ligand>
</feature>
<feature type="binding site" evidence="2">
    <location>
        <begin position="69"/>
        <end position="71"/>
    </location>
    <ligand>
        <name>substrate</name>
    </ligand>
</feature>
<accession>A0A1W6ZA79</accession>
<dbReference type="RefSeq" id="WP_086078037.1">
    <property type="nucleotide sequence ID" value="NZ_CP021111.1"/>
</dbReference>
<dbReference type="PANTHER" id="PTHR10291:SF0">
    <property type="entry name" value="DEHYDRODOLICHYL DIPHOSPHATE SYNTHASE 2"/>
    <property type="match status" value="1"/>
</dbReference>
<organism evidence="3 4">
    <name type="scientific">Bordetella genomosp. 13</name>
    <dbReference type="NCBI Taxonomy" id="463040"/>
    <lineage>
        <taxon>Bacteria</taxon>
        <taxon>Pseudomonadati</taxon>
        <taxon>Pseudomonadota</taxon>
        <taxon>Betaproteobacteria</taxon>
        <taxon>Burkholderiales</taxon>
        <taxon>Alcaligenaceae</taxon>
        <taxon>Bordetella</taxon>
    </lineage>
</organism>
<dbReference type="InterPro" id="IPR018520">
    <property type="entry name" value="UPP_synth-like_CS"/>
</dbReference>
<dbReference type="STRING" id="463040.CAL15_07695"/>
<dbReference type="Proteomes" id="UP000194161">
    <property type="component" value="Chromosome"/>
</dbReference>
<dbReference type="KEGG" id="bgm:CAL15_07695"/>
<evidence type="ECO:0000256" key="1">
    <source>
        <dbReference type="ARBA" id="ARBA00022679"/>
    </source>
</evidence>
<feature type="binding site" evidence="2">
    <location>
        <position position="37"/>
    </location>
    <ligand>
        <name>substrate</name>
    </ligand>
</feature>
<feature type="binding site" evidence="2">
    <location>
        <position position="29"/>
    </location>
    <ligand>
        <name>substrate</name>
    </ligand>
</feature>
<feature type="binding site" evidence="2">
    <location>
        <position position="41"/>
    </location>
    <ligand>
        <name>substrate</name>
    </ligand>
</feature>
<dbReference type="InterPro" id="IPR036424">
    <property type="entry name" value="UPP_synth-like_sf"/>
</dbReference>
<dbReference type="NCBIfam" id="TIGR00055">
    <property type="entry name" value="uppS"/>
    <property type="match status" value="1"/>
</dbReference>
<feature type="active site" description="Proton acceptor" evidence="2">
    <location>
        <position position="72"/>
    </location>
</feature>
<dbReference type="PANTHER" id="PTHR10291">
    <property type="entry name" value="DEHYDRODOLICHYL DIPHOSPHATE SYNTHASE FAMILY MEMBER"/>
    <property type="match status" value="1"/>
</dbReference>
<dbReference type="HAMAP" id="MF_01139">
    <property type="entry name" value="ISPT"/>
    <property type="match status" value="1"/>
</dbReference>
<feature type="binding site" evidence="2">
    <location>
        <position position="192"/>
    </location>
    <ligand>
        <name>substrate</name>
    </ligand>
</feature>
<feature type="binding site" evidence="2">
    <location>
        <position position="73"/>
    </location>
    <ligand>
        <name>substrate</name>
    </ligand>
</feature>
<protein>
    <recommendedName>
        <fullName evidence="2">Isoprenyl transferase</fullName>
        <ecNumber evidence="2">2.5.1.-</ecNumber>
    </recommendedName>
</protein>
<dbReference type="PROSITE" id="PS01066">
    <property type="entry name" value="UPP_SYNTHASE"/>
    <property type="match status" value="1"/>
</dbReference>
<evidence type="ECO:0000313" key="4">
    <source>
        <dbReference type="Proteomes" id="UP000194161"/>
    </source>
</evidence>
<dbReference type="Gene3D" id="3.40.1180.10">
    <property type="entry name" value="Decaprenyl diphosphate synthase-like"/>
    <property type="match status" value="1"/>
</dbReference>
<comment type="function">
    <text evidence="2">Catalyzes the condensation of isopentenyl diphosphate (IPP) with allylic pyrophosphates generating different type of terpenoids.</text>
</comment>
<dbReference type="GO" id="GO:0008834">
    <property type="term" value="F:ditrans,polycis-undecaprenyl-diphosphate synthase [(2E,6E)-farnesyl-diphosphate specific] activity"/>
    <property type="evidence" value="ECO:0007669"/>
    <property type="project" value="TreeGrafter"/>
</dbReference>
<keyword evidence="2" id="KW-0460">Magnesium</keyword>
<feature type="active site" evidence="2">
    <location>
        <position position="24"/>
    </location>
</feature>
<dbReference type="GO" id="GO:0005829">
    <property type="term" value="C:cytosol"/>
    <property type="evidence" value="ECO:0007669"/>
    <property type="project" value="TreeGrafter"/>
</dbReference>
<proteinExistence type="inferred from homology"/>
<name>A0A1W6ZA79_9BORD</name>
<feature type="binding site" evidence="2">
    <location>
        <begin position="25"/>
        <end position="28"/>
    </location>
    <ligand>
        <name>substrate</name>
    </ligand>
</feature>
<feature type="binding site" evidence="2">
    <location>
        <position position="24"/>
    </location>
    <ligand>
        <name>Mg(2+)</name>
        <dbReference type="ChEBI" id="CHEBI:18420"/>
    </ligand>
</feature>